<evidence type="ECO:0000256" key="3">
    <source>
        <dbReference type="SAM" id="SignalP"/>
    </source>
</evidence>
<feature type="signal peptide" evidence="3">
    <location>
        <begin position="1"/>
        <end position="25"/>
    </location>
</feature>
<feature type="chain" id="PRO_5045687537" evidence="3">
    <location>
        <begin position="26"/>
        <end position="729"/>
    </location>
</feature>
<dbReference type="PANTHER" id="PTHR46825">
    <property type="entry name" value="D-ALANYL-D-ALANINE-CARBOXYPEPTIDASE/ENDOPEPTIDASE AMPH"/>
    <property type="match status" value="1"/>
</dbReference>
<keyword evidence="2" id="KW-0472">Membrane</keyword>
<comment type="subcellular location">
    <subcellularLocation>
        <location evidence="1">Membrane</location>
    </subcellularLocation>
</comment>
<dbReference type="RefSeq" id="WP_216247249.1">
    <property type="nucleotide sequence ID" value="NZ_JAZHFS010000001.1"/>
</dbReference>
<sequence>MKAKRHIFILSLIMLICTSSMTALATNNTLTGPLTTKSVYGLLLENLRTKTSELVLKQGNRSKAKSFSTSDYVDTKLVAEEKAFHMTTDYDSLSVQYALIDNGKIVLSGNSGVYSKENTKALTADSMYGIGSVSKMFVTTAVMKLVDNGKIKLDTPITEYIKEFKMADDRYKKITVRMLLNHSSGLMGSSFSNTLLFGDNDTYSHDTFLEQLKSQRLKADPGAYSVYCNDGFTLAQILVEHVTGIDYTTYITNTFVSPLKMEDTKTPVSEFDRERLAKTYFNGVSNYLPADNLNAIGAGGVYSSAEDLCTFATTFTKNSNGILSQEALKAMENKEYLNGIWTDDIDNTLGYGLGWDSVNLYPFNLYNIKALTKGGDSILYHSNLTVLPEQNMAVAVVTSGGSSSYDQVLAQEILLAALKEKGVINAIKQDKKFTAPEKTTAPTEVVKKYEGLYVSPSAFIDIKIDKTGTLSLSNPQAPEYGTQTFVHTKDGTFVSSEGSASLKFVEEKNGKIYIKATGYQSLHLLGQTASNYYVAQKENVNKLTESVSEAWAKREGKKYFLINEKYSSEFMLACPSVQVSFTKGLEGYFRFDKIVDNNSAVAILDGPGILSRDLVDYTFYKKNNLEYLSGGGFTYVEEAALETFPTINESTCTISSDGYARWYKIGDESAGKVITIKIPEKAAVAVYDSKGVLVNNSLITGAKEVTLPKGGTIVFLGDVQAEFNIEYKE</sequence>
<reference evidence="5 6" key="1">
    <citation type="submission" date="2023-11" db="EMBL/GenBank/DDBJ databases">
        <title>Draft genome sequence of a psychrophilic Clostridium strain from permafrost water brine.</title>
        <authorList>
            <person name="Shcherbakova V.A."/>
            <person name="Trubitsyn V.E."/>
            <person name="Zakharyuk A.G."/>
        </authorList>
    </citation>
    <scope>NUCLEOTIDE SEQUENCE [LARGE SCALE GENOMIC DNA]</scope>
    <source>
        <strain evidence="5 6">14F</strain>
    </source>
</reference>
<evidence type="ECO:0000259" key="4">
    <source>
        <dbReference type="Pfam" id="PF00144"/>
    </source>
</evidence>
<dbReference type="InterPro" id="IPR001466">
    <property type="entry name" value="Beta-lactam-related"/>
</dbReference>
<evidence type="ECO:0000256" key="1">
    <source>
        <dbReference type="ARBA" id="ARBA00004370"/>
    </source>
</evidence>
<protein>
    <submittedName>
        <fullName evidence="5">Serine hydrolase domain-containing protein</fullName>
        <ecNumber evidence="5">3.1.1.103</ecNumber>
    </submittedName>
</protein>
<dbReference type="InterPro" id="IPR050491">
    <property type="entry name" value="AmpC-like"/>
</dbReference>
<name>A0ABU7UH68_9CLOT</name>
<feature type="domain" description="Beta-lactamase-related" evidence="4">
    <location>
        <begin position="87"/>
        <end position="417"/>
    </location>
</feature>
<dbReference type="EC" id="3.1.1.103" evidence="5"/>
<keyword evidence="3" id="KW-0732">Signal</keyword>
<dbReference type="Pfam" id="PF00144">
    <property type="entry name" value="Beta-lactamase"/>
    <property type="match status" value="1"/>
</dbReference>
<evidence type="ECO:0000256" key="2">
    <source>
        <dbReference type="ARBA" id="ARBA00023136"/>
    </source>
</evidence>
<keyword evidence="5" id="KW-0378">Hydrolase</keyword>
<dbReference type="PANTHER" id="PTHR46825:SF11">
    <property type="entry name" value="PENICILLIN-BINDING PROTEIN 4"/>
    <property type="match status" value="1"/>
</dbReference>
<comment type="caution">
    <text evidence="5">The sequence shown here is derived from an EMBL/GenBank/DDBJ whole genome shotgun (WGS) entry which is preliminary data.</text>
</comment>
<accession>A0ABU7UH68</accession>
<dbReference type="Proteomes" id="UP001498469">
    <property type="component" value="Unassembled WGS sequence"/>
</dbReference>
<organism evidence="5 6">
    <name type="scientific">Clostridium frigoriphilum</name>
    <dbReference type="NCBI Taxonomy" id="443253"/>
    <lineage>
        <taxon>Bacteria</taxon>
        <taxon>Bacillati</taxon>
        <taxon>Bacillota</taxon>
        <taxon>Clostridia</taxon>
        <taxon>Eubacteriales</taxon>
        <taxon>Clostridiaceae</taxon>
        <taxon>Clostridium</taxon>
    </lineage>
</organism>
<proteinExistence type="predicted"/>
<dbReference type="GO" id="GO:0016787">
    <property type="term" value="F:hydrolase activity"/>
    <property type="evidence" value="ECO:0007669"/>
    <property type="project" value="UniProtKB-KW"/>
</dbReference>
<keyword evidence="6" id="KW-1185">Reference proteome</keyword>
<dbReference type="EMBL" id="JAZHFS010000001">
    <property type="protein sequence ID" value="MEF2110747.1"/>
    <property type="molecule type" value="Genomic_DNA"/>
</dbReference>
<gene>
    <name evidence="5" type="ORF">SJI18_00315</name>
</gene>
<evidence type="ECO:0000313" key="5">
    <source>
        <dbReference type="EMBL" id="MEF2110747.1"/>
    </source>
</evidence>
<evidence type="ECO:0000313" key="6">
    <source>
        <dbReference type="Proteomes" id="UP001498469"/>
    </source>
</evidence>